<dbReference type="Proteomes" id="UP000813385">
    <property type="component" value="Unassembled WGS sequence"/>
</dbReference>
<comment type="similarity">
    <text evidence="1">Belongs to the methyltransferase superfamily. LaeA methyltransferase family.</text>
</comment>
<keyword evidence="4" id="KW-1185">Reference proteome</keyword>
<feature type="compositionally biased region" description="Low complexity" evidence="2">
    <location>
        <begin position="31"/>
        <end position="41"/>
    </location>
</feature>
<protein>
    <submittedName>
        <fullName evidence="3">S-adenosyl-L-methionine-dependent methyltransferase</fullName>
    </submittedName>
</protein>
<dbReference type="PANTHER" id="PTHR43591:SF10">
    <property type="entry name" value="ABC TRANSMEMBRANE TYPE-1 DOMAIN-CONTAINING PROTEIN-RELATED"/>
    <property type="match status" value="1"/>
</dbReference>
<sequence>MTDRQEPVTSKDGGSPKPESPKTRSPGKQGSSPAASADPAAGILPGESQIEADDQEQVIDDGDSAVGTVQTASTSLASSILQYRTLHGRTFHSDQGNANYWMSNDETANEALDIAHHVLTMMLDGKLHLAPLDKNTIQNAVDIGTGTGIWAMDFADEYPNTKVVGTDISPIQPSWVPPNLQFQIDDCTQSWTFEEGSLDYVHLRWLVGSVADWTALMKDAYRSIKPGGYVESHEGSPNITSDDGTVSDTSATAQWGKLFSSGGEKIGRPFTLIENGIISRAMEEAGFVDIVVKNYKCPIGGWAKDPKFAEMGEYMRLAFEQDAEGAVLFVADLQGWSREEIAVYNARLRSELRDKSKHAYFPSQVVYARKPE</sequence>
<evidence type="ECO:0000313" key="4">
    <source>
        <dbReference type="Proteomes" id="UP000813385"/>
    </source>
</evidence>
<name>A0A8K0TBJ9_9PEZI</name>
<proteinExistence type="inferred from homology"/>
<dbReference type="PANTHER" id="PTHR43591">
    <property type="entry name" value="METHYLTRANSFERASE"/>
    <property type="match status" value="1"/>
</dbReference>
<dbReference type="Gene3D" id="3.40.50.150">
    <property type="entry name" value="Vaccinia Virus protein VP39"/>
    <property type="match status" value="1"/>
</dbReference>
<reference evidence="3" key="1">
    <citation type="journal article" date="2021" name="Nat. Commun.">
        <title>Genetic determinants of endophytism in the Arabidopsis root mycobiome.</title>
        <authorList>
            <person name="Mesny F."/>
            <person name="Miyauchi S."/>
            <person name="Thiergart T."/>
            <person name="Pickel B."/>
            <person name="Atanasova L."/>
            <person name="Karlsson M."/>
            <person name="Huettel B."/>
            <person name="Barry K.W."/>
            <person name="Haridas S."/>
            <person name="Chen C."/>
            <person name="Bauer D."/>
            <person name="Andreopoulos W."/>
            <person name="Pangilinan J."/>
            <person name="LaButti K."/>
            <person name="Riley R."/>
            <person name="Lipzen A."/>
            <person name="Clum A."/>
            <person name="Drula E."/>
            <person name="Henrissat B."/>
            <person name="Kohler A."/>
            <person name="Grigoriev I.V."/>
            <person name="Martin F.M."/>
            <person name="Hacquard S."/>
        </authorList>
    </citation>
    <scope>NUCLEOTIDE SEQUENCE</scope>
    <source>
        <strain evidence="3">MPI-CAGE-AT-0016</strain>
    </source>
</reference>
<dbReference type="EMBL" id="JAGPXD010000005">
    <property type="protein sequence ID" value="KAH7353334.1"/>
    <property type="molecule type" value="Genomic_DNA"/>
</dbReference>
<dbReference type="Pfam" id="PF13489">
    <property type="entry name" value="Methyltransf_23"/>
    <property type="match status" value="1"/>
</dbReference>
<dbReference type="OrthoDB" id="2013972at2759"/>
<dbReference type="GO" id="GO:0032259">
    <property type="term" value="P:methylation"/>
    <property type="evidence" value="ECO:0007669"/>
    <property type="project" value="UniProtKB-KW"/>
</dbReference>
<dbReference type="GO" id="GO:0008168">
    <property type="term" value="F:methyltransferase activity"/>
    <property type="evidence" value="ECO:0007669"/>
    <property type="project" value="UniProtKB-KW"/>
</dbReference>
<feature type="region of interest" description="Disordered" evidence="2">
    <location>
        <begin position="1"/>
        <end position="47"/>
    </location>
</feature>
<evidence type="ECO:0000313" key="3">
    <source>
        <dbReference type="EMBL" id="KAH7353334.1"/>
    </source>
</evidence>
<organism evidence="3 4">
    <name type="scientific">Plectosphaerella cucumerina</name>
    <dbReference type="NCBI Taxonomy" id="40658"/>
    <lineage>
        <taxon>Eukaryota</taxon>
        <taxon>Fungi</taxon>
        <taxon>Dikarya</taxon>
        <taxon>Ascomycota</taxon>
        <taxon>Pezizomycotina</taxon>
        <taxon>Sordariomycetes</taxon>
        <taxon>Hypocreomycetidae</taxon>
        <taxon>Glomerellales</taxon>
        <taxon>Plectosphaerellaceae</taxon>
        <taxon>Plectosphaerella</taxon>
    </lineage>
</organism>
<dbReference type="AlphaFoldDB" id="A0A8K0TBJ9"/>
<comment type="caution">
    <text evidence="3">The sequence shown here is derived from an EMBL/GenBank/DDBJ whole genome shotgun (WGS) entry which is preliminary data.</text>
</comment>
<keyword evidence="3" id="KW-0808">Transferase</keyword>
<evidence type="ECO:0000256" key="1">
    <source>
        <dbReference type="ARBA" id="ARBA00038158"/>
    </source>
</evidence>
<dbReference type="InterPro" id="IPR029063">
    <property type="entry name" value="SAM-dependent_MTases_sf"/>
</dbReference>
<keyword evidence="3" id="KW-0489">Methyltransferase</keyword>
<dbReference type="SUPFAM" id="SSF53335">
    <property type="entry name" value="S-adenosyl-L-methionine-dependent methyltransferases"/>
    <property type="match status" value="1"/>
</dbReference>
<dbReference type="CDD" id="cd02440">
    <property type="entry name" value="AdoMet_MTases"/>
    <property type="match status" value="1"/>
</dbReference>
<accession>A0A8K0TBJ9</accession>
<gene>
    <name evidence="3" type="ORF">B0T11DRAFT_312151</name>
</gene>
<evidence type="ECO:0000256" key="2">
    <source>
        <dbReference type="SAM" id="MobiDB-lite"/>
    </source>
</evidence>